<accession>A0ABW2HTN5</accession>
<name>A0ABW2HTN5_9ACTN</name>
<proteinExistence type="predicted"/>
<dbReference type="Pfam" id="PF00561">
    <property type="entry name" value="Abhydrolase_1"/>
    <property type="match status" value="1"/>
</dbReference>
<evidence type="ECO:0000313" key="3">
    <source>
        <dbReference type="Proteomes" id="UP001596548"/>
    </source>
</evidence>
<dbReference type="InterPro" id="IPR029058">
    <property type="entry name" value="AB_hydrolase_fold"/>
</dbReference>
<feature type="domain" description="AB hydrolase-1" evidence="1">
    <location>
        <begin position="24"/>
        <end position="275"/>
    </location>
</feature>
<evidence type="ECO:0000313" key="2">
    <source>
        <dbReference type="EMBL" id="MFC7275473.1"/>
    </source>
</evidence>
<dbReference type="GO" id="GO:0016787">
    <property type="term" value="F:hydrolase activity"/>
    <property type="evidence" value="ECO:0007669"/>
    <property type="project" value="UniProtKB-KW"/>
</dbReference>
<dbReference type="PANTHER" id="PTHR45763">
    <property type="entry name" value="HYDROLASE, ALPHA/BETA FOLD FAMILY PROTEIN, EXPRESSED-RELATED"/>
    <property type="match status" value="1"/>
</dbReference>
<reference evidence="3" key="1">
    <citation type="journal article" date="2019" name="Int. J. Syst. Evol. Microbiol.">
        <title>The Global Catalogue of Microorganisms (GCM) 10K type strain sequencing project: providing services to taxonomists for standard genome sequencing and annotation.</title>
        <authorList>
            <consortium name="The Broad Institute Genomics Platform"/>
            <consortium name="The Broad Institute Genome Sequencing Center for Infectious Disease"/>
            <person name="Wu L."/>
            <person name="Ma J."/>
        </authorList>
    </citation>
    <scope>NUCLEOTIDE SEQUENCE [LARGE SCALE GENOMIC DNA]</scope>
    <source>
        <strain evidence="3">XZYJT-10</strain>
    </source>
</reference>
<dbReference type="Gene3D" id="3.40.50.1820">
    <property type="entry name" value="alpha/beta hydrolase"/>
    <property type="match status" value="1"/>
</dbReference>
<dbReference type="Proteomes" id="UP001596548">
    <property type="component" value="Unassembled WGS sequence"/>
</dbReference>
<evidence type="ECO:0000259" key="1">
    <source>
        <dbReference type="Pfam" id="PF00561"/>
    </source>
</evidence>
<protein>
    <submittedName>
        <fullName evidence="2">Alpha/beta fold hydrolase</fullName>
    </submittedName>
</protein>
<dbReference type="PANTHER" id="PTHR45763:SF46">
    <property type="entry name" value="AB HYDROLASE-1 DOMAIN-CONTAINING PROTEIN"/>
    <property type="match status" value="1"/>
</dbReference>
<dbReference type="InterPro" id="IPR000073">
    <property type="entry name" value="AB_hydrolase_1"/>
</dbReference>
<sequence length="293" mass="30249">MQHLSLPDGRTLEYLVEGPSSAIPLVLHHGTPSGTVRYAPVFDAALAGGFRVVQASRPGYATSTPHPGRRVADVAADTAALLDALGAPTFVTVGWSGGGPHALACAALLPTRCRAAATIAAVAPYDAEGLDWLDGMGEENVAEFSAAVAGPESLDAFLAAAAAPLKSVAAADMIEALGDLISEVDKRALVDGGLAEYLAASFRAAVSTGIAGWREDDLAFARDWGFSPADVRAPVSLWQGDQDRMVPFAHGRWLAAHLPSADVHLVPGEGHLSLIANFGTIVGHLRTETFGSA</sequence>
<dbReference type="RefSeq" id="WP_378968613.1">
    <property type="nucleotide sequence ID" value="NZ_JBHTBJ010000009.1"/>
</dbReference>
<dbReference type="SUPFAM" id="SSF53474">
    <property type="entry name" value="alpha/beta-Hydrolases"/>
    <property type="match status" value="1"/>
</dbReference>
<dbReference type="EMBL" id="JBHTBJ010000009">
    <property type="protein sequence ID" value="MFC7275473.1"/>
    <property type="molecule type" value="Genomic_DNA"/>
</dbReference>
<gene>
    <name evidence="2" type="ORF">ACFQS1_15900</name>
</gene>
<keyword evidence="3" id="KW-1185">Reference proteome</keyword>
<comment type="caution">
    <text evidence="2">The sequence shown here is derived from an EMBL/GenBank/DDBJ whole genome shotgun (WGS) entry which is preliminary data.</text>
</comment>
<organism evidence="2 3">
    <name type="scientific">Paractinoplanes rhizophilus</name>
    <dbReference type="NCBI Taxonomy" id="1416877"/>
    <lineage>
        <taxon>Bacteria</taxon>
        <taxon>Bacillati</taxon>
        <taxon>Actinomycetota</taxon>
        <taxon>Actinomycetes</taxon>
        <taxon>Micromonosporales</taxon>
        <taxon>Micromonosporaceae</taxon>
        <taxon>Paractinoplanes</taxon>
    </lineage>
</organism>
<keyword evidence="2" id="KW-0378">Hydrolase</keyword>